<feature type="region of interest" description="Disordered" evidence="1">
    <location>
        <begin position="361"/>
        <end position="399"/>
    </location>
</feature>
<feature type="region of interest" description="Disordered" evidence="1">
    <location>
        <begin position="105"/>
        <end position="157"/>
    </location>
</feature>
<comment type="caution">
    <text evidence="2">The sequence shown here is derived from an EMBL/GenBank/DDBJ whole genome shotgun (WGS) entry which is preliminary data.</text>
</comment>
<feature type="compositionally biased region" description="Basic and acidic residues" evidence="1">
    <location>
        <begin position="256"/>
        <end position="273"/>
    </location>
</feature>
<dbReference type="Pfam" id="PF15375">
    <property type="entry name" value="FSAF1"/>
    <property type="match status" value="1"/>
</dbReference>
<evidence type="ECO:0000313" key="2">
    <source>
        <dbReference type="EMBL" id="PFH32217.1"/>
    </source>
</evidence>
<name>A0A2A9M9C3_BESBE</name>
<feature type="compositionally biased region" description="Basic residues" evidence="1">
    <location>
        <begin position="390"/>
        <end position="399"/>
    </location>
</feature>
<dbReference type="KEGG" id="bbes:BESB_021580"/>
<evidence type="ECO:0000256" key="1">
    <source>
        <dbReference type="SAM" id="MobiDB-lite"/>
    </source>
</evidence>
<keyword evidence="3" id="KW-1185">Reference proteome</keyword>
<feature type="compositionally biased region" description="Low complexity" evidence="1">
    <location>
        <begin position="226"/>
        <end position="235"/>
    </location>
</feature>
<feature type="region of interest" description="Disordered" evidence="1">
    <location>
        <begin position="1"/>
        <end position="26"/>
    </location>
</feature>
<organism evidence="2 3">
    <name type="scientific">Besnoitia besnoiti</name>
    <name type="common">Apicomplexan protozoan</name>
    <dbReference type="NCBI Taxonomy" id="94643"/>
    <lineage>
        <taxon>Eukaryota</taxon>
        <taxon>Sar</taxon>
        <taxon>Alveolata</taxon>
        <taxon>Apicomplexa</taxon>
        <taxon>Conoidasida</taxon>
        <taxon>Coccidia</taxon>
        <taxon>Eucoccidiorida</taxon>
        <taxon>Eimeriorina</taxon>
        <taxon>Sarcocystidae</taxon>
        <taxon>Besnoitia</taxon>
    </lineage>
</organism>
<accession>A0A2A9M9C3</accession>
<dbReference type="GeneID" id="40307219"/>
<dbReference type="RefSeq" id="XP_029216226.1">
    <property type="nucleotide sequence ID" value="XM_029360867.1"/>
</dbReference>
<protein>
    <submittedName>
        <fullName evidence="2">Uncharacterized protein</fullName>
    </submittedName>
</protein>
<dbReference type="VEuPathDB" id="ToxoDB:BESB_021580"/>
<feature type="compositionally biased region" description="Basic and acidic residues" evidence="1">
    <location>
        <begin position="205"/>
        <end position="219"/>
    </location>
</feature>
<dbReference type="Proteomes" id="UP000224006">
    <property type="component" value="Chromosome XI"/>
</dbReference>
<sequence length="399" mass="43433">MAPPSERRNRLKKGKKAGSESLRGRRLAELQRDSLDCNAAEALQGPAAERPTEEQKRAAAEAKLRAMCAAFWGDEDGEIVPASSSVASAASAAEEGCRAKCRRGAESAADTAGVSSLPADRAADSEELMETSCWKKPRRKDKSAQRGVAGCALSSSASDSIEHILDADFLLPCKKRRKGDEKERPINSSDVGGSASPNAPAPVSARDDSTAQARGDRASAQRHSAGKGAPASSAGRGSGLFGRRDKGEGPPGGESAAEKARRTREEEAERKARTMFDETVRDIRKLVYPHLGTFQRRQYFSAALRALGAKKLKGQRMPLPELRSRQARTKENIAKRLEEERHLGVSTHLDRRGYLQAAERHKKHQREQKRSRQHVRSALGSAGRLDKQQMKKLRVKASS</sequence>
<feature type="compositionally biased region" description="Low complexity" evidence="1">
    <location>
        <begin position="194"/>
        <end position="204"/>
    </location>
</feature>
<dbReference type="InterPro" id="IPR027973">
    <property type="entry name" value="FSAF1-like"/>
</dbReference>
<gene>
    <name evidence="2" type="ORF">BESB_021580</name>
</gene>
<dbReference type="EMBL" id="NWUJ01000012">
    <property type="protein sequence ID" value="PFH32217.1"/>
    <property type="molecule type" value="Genomic_DNA"/>
</dbReference>
<feature type="region of interest" description="Disordered" evidence="1">
    <location>
        <begin position="172"/>
        <end position="273"/>
    </location>
</feature>
<dbReference type="AlphaFoldDB" id="A0A2A9M9C3"/>
<dbReference type="OrthoDB" id="333038at2759"/>
<evidence type="ECO:0000313" key="3">
    <source>
        <dbReference type="Proteomes" id="UP000224006"/>
    </source>
</evidence>
<feature type="compositionally biased region" description="Basic residues" evidence="1">
    <location>
        <begin position="361"/>
        <end position="375"/>
    </location>
</feature>
<proteinExistence type="predicted"/>
<reference evidence="2 3" key="1">
    <citation type="submission" date="2017-09" db="EMBL/GenBank/DDBJ databases">
        <title>Genome sequencing of Besnoitia besnoiti strain Bb-Ger1.</title>
        <authorList>
            <person name="Schares G."/>
            <person name="Venepally P."/>
            <person name="Lorenzi H.A."/>
        </authorList>
    </citation>
    <scope>NUCLEOTIDE SEQUENCE [LARGE SCALE GENOMIC DNA]</scope>
    <source>
        <strain evidence="2 3">Bb-Ger1</strain>
    </source>
</reference>